<dbReference type="PANTHER" id="PTHR11782:SF99">
    <property type="entry name" value="ECTONUCLEOSIDE TRIPHOSPHATE DIPHOSPHOHYDROLASE 6"/>
    <property type="match status" value="1"/>
</dbReference>
<dbReference type="PANTHER" id="PTHR11782">
    <property type="entry name" value="ADENOSINE/GUANOSINE DIPHOSPHATASE"/>
    <property type="match status" value="1"/>
</dbReference>
<evidence type="ECO:0000256" key="1">
    <source>
        <dbReference type="ARBA" id="ARBA00009283"/>
    </source>
</evidence>
<keyword evidence="6" id="KW-0812">Transmembrane</keyword>
<name>A0A8C4QAC0_EPTBU</name>
<evidence type="ECO:0000256" key="6">
    <source>
        <dbReference type="SAM" id="Phobius"/>
    </source>
</evidence>
<feature type="transmembrane region" description="Helical" evidence="6">
    <location>
        <begin position="21"/>
        <end position="40"/>
    </location>
</feature>
<feature type="binding site" evidence="5">
    <location>
        <begin position="237"/>
        <end position="241"/>
    </location>
    <ligand>
        <name>ATP</name>
        <dbReference type="ChEBI" id="CHEBI:30616"/>
    </ligand>
</feature>
<dbReference type="Proteomes" id="UP000694388">
    <property type="component" value="Unplaced"/>
</dbReference>
<comment type="similarity">
    <text evidence="1">Belongs to the GDA1/CD39 NTPase family.</text>
</comment>
<sequence length="488" mass="54601">MISPFPRRRNMKHMRTCPASFVFLVSVVLLAFVVYVRFWYGAQDALDIAGARIDGAGAAGHGEARKIGHRISHDQAAAHMRDYYSVMFDAGSTGTRVHIFKFTQTNAAELPQLAWEVFRFVKPGLSAYADHPAESVASVDSLLEVAKSSVPQNHWRRTPVVLKATAGLRLLPESKSDALLQQMKKLFDYCPFNLPEDGIAIMDGIDEGIFSWMTINFLKGTLRLAQNQMVGILDLGGGSTQITFIPHKEQTLQAVPESYSTSFKMFNSTYKLYSHSYLGLGLMSARLSVLGGVESLAVENGRRLLSPCLPSQYKSTWVHAGIPYKIGGVKGASFKLCSQRVEKIIEEKVDHPNELKEHVFYAFSYYFDRAVDVGLITDENGGTLLVKNYEDKAKEVCDGMEFGNLASQPFLCIDLTYVSTLLQRGFGFPKHMQLMNRCKEIVSWDERYLTCCFVNTFIEALLYCTGVMRTELKGSRKMFSRCSSVHSV</sequence>
<keyword evidence="6" id="KW-1133">Transmembrane helix</keyword>
<keyword evidence="5" id="KW-0067">ATP-binding</keyword>
<keyword evidence="8" id="KW-1185">Reference proteome</keyword>
<protein>
    <recommendedName>
        <fullName evidence="3">nucleoside diphosphate phosphatase</fullName>
        <ecNumber evidence="3">3.6.1.6</ecNumber>
    </recommendedName>
</protein>
<reference evidence="7" key="2">
    <citation type="submission" date="2025-09" db="UniProtKB">
        <authorList>
            <consortium name="Ensembl"/>
        </authorList>
    </citation>
    <scope>IDENTIFICATION</scope>
</reference>
<evidence type="ECO:0000256" key="2">
    <source>
        <dbReference type="ARBA" id="ARBA00022801"/>
    </source>
</evidence>
<dbReference type="GO" id="GO:0005794">
    <property type="term" value="C:Golgi apparatus"/>
    <property type="evidence" value="ECO:0007669"/>
    <property type="project" value="TreeGrafter"/>
</dbReference>
<proteinExistence type="inferred from homology"/>
<dbReference type="EC" id="3.6.1.6" evidence="3"/>
<evidence type="ECO:0000313" key="7">
    <source>
        <dbReference type="Ensembl" id="ENSEBUP00000012471.1"/>
    </source>
</evidence>
<dbReference type="GO" id="GO:0005524">
    <property type="term" value="F:ATP binding"/>
    <property type="evidence" value="ECO:0007669"/>
    <property type="project" value="UniProtKB-KW"/>
</dbReference>
<dbReference type="FunFam" id="3.30.420.40:FF:000052">
    <property type="entry name" value="Ectonucleoside triphosphate diphosphohydrolase 5"/>
    <property type="match status" value="1"/>
</dbReference>
<evidence type="ECO:0000256" key="4">
    <source>
        <dbReference type="PIRSR" id="PIRSR600407-1"/>
    </source>
</evidence>
<organism evidence="7 8">
    <name type="scientific">Eptatretus burgeri</name>
    <name type="common">Inshore hagfish</name>
    <dbReference type="NCBI Taxonomy" id="7764"/>
    <lineage>
        <taxon>Eukaryota</taxon>
        <taxon>Metazoa</taxon>
        <taxon>Chordata</taxon>
        <taxon>Craniata</taxon>
        <taxon>Vertebrata</taxon>
        <taxon>Cyclostomata</taxon>
        <taxon>Myxini</taxon>
        <taxon>Myxiniformes</taxon>
        <taxon>Myxinidae</taxon>
        <taxon>Eptatretinae</taxon>
        <taxon>Eptatretus</taxon>
    </lineage>
</organism>
<evidence type="ECO:0000256" key="3">
    <source>
        <dbReference type="ARBA" id="ARBA00038863"/>
    </source>
</evidence>
<accession>A0A8C4QAC0</accession>
<keyword evidence="6" id="KW-0472">Membrane</keyword>
<dbReference type="GeneTree" id="ENSGT01150000286963"/>
<dbReference type="Ensembl" id="ENSEBUT00000013047.1">
    <property type="protein sequence ID" value="ENSEBUP00000012471.1"/>
    <property type="gene ID" value="ENSEBUG00000007932.1"/>
</dbReference>
<dbReference type="CDD" id="cd24046">
    <property type="entry name" value="ASKHA_NBD_NTPDase5-like"/>
    <property type="match status" value="1"/>
</dbReference>
<dbReference type="Pfam" id="PF01150">
    <property type="entry name" value="GDA1_CD39"/>
    <property type="match status" value="1"/>
</dbReference>
<feature type="active site" description="Proton acceptor" evidence="4">
    <location>
        <position position="207"/>
    </location>
</feature>
<keyword evidence="2" id="KW-0378">Hydrolase</keyword>
<evidence type="ECO:0000256" key="5">
    <source>
        <dbReference type="PIRSR" id="PIRSR600407-2"/>
    </source>
</evidence>
<dbReference type="InterPro" id="IPR000407">
    <property type="entry name" value="GDA1_CD39_NTPase"/>
</dbReference>
<reference evidence="7" key="1">
    <citation type="submission" date="2025-08" db="UniProtKB">
        <authorList>
            <consortium name="Ensembl"/>
        </authorList>
    </citation>
    <scope>IDENTIFICATION</scope>
</reference>
<dbReference type="GO" id="GO:0017110">
    <property type="term" value="F:nucleoside diphosphate phosphatase activity"/>
    <property type="evidence" value="ECO:0007669"/>
    <property type="project" value="UniProtKB-EC"/>
</dbReference>
<evidence type="ECO:0000313" key="8">
    <source>
        <dbReference type="Proteomes" id="UP000694388"/>
    </source>
</evidence>
<dbReference type="AlphaFoldDB" id="A0A8C4QAC0"/>
<dbReference type="Gene3D" id="3.30.420.150">
    <property type="entry name" value="Exopolyphosphatase. Domain 2"/>
    <property type="match status" value="1"/>
</dbReference>
<keyword evidence="5" id="KW-0547">Nucleotide-binding</keyword>
<dbReference type="Gene3D" id="3.30.420.40">
    <property type="match status" value="1"/>
</dbReference>